<evidence type="ECO:0000256" key="1">
    <source>
        <dbReference type="SAM" id="MobiDB-lite"/>
    </source>
</evidence>
<dbReference type="eggNOG" id="COG3247">
    <property type="taxonomic scope" value="Bacteria"/>
</dbReference>
<accession>F8IJ02</accession>
<dbReference type="InterPro" id="IPR046096">
    <property type="entry name" value="DUF6114"/>
</dbReference>
<evidence type="ECO:0000313" key="4">
    <source>
        <dbReference type="Proteomes" id="UP000000292"/>
    </source>
</evidence>
<feature type="region of interest" description="Disordered" evidence="1">
    <location>
        <begin position="1"/>
        <end position="231"/>
    </location>
</feature>
<dbReference type="Pfam" id="PF19609">
    <property type="entry name" value="DUF6114"/>
    <property type="match status" value="1"/>
</dbReference>
<keyword evidence="2" id="KW-0812">Transmembrane</keyword>
<dbReference type="EMBL" id="CP002902">
    <property type="protein sequence ID" value="AEJ42153.1"/>
    <property type="molecule type" value="Genomic_DNA"/>
</dbReference>
<reference evidence="4" key="2">
    <citation type="submission" date="2011-06" db="EMBL/GenBank/DDBJ databases">
        <title>The complete genome sequence of Alicyclobacillus acidocaldarius sp. Tc-4-1.</title>
        <authorList>
            <person name="Chen Y."/>
            <person name="He Y."/>
            <person name="Dong Z."/>
            <person name="Hu S."/>
        </authorList>
    </citation>
    <scope>NUCLEOTIDE SEQUENCE [LARGE SCALE GENOMIC DNA]</scope>
    <source>
        <strain evidence="4">Tc-4-1</strain>
    </source>
</reference>
<name>F8IJ02_ALIAT</name>
<dbReference type="AlphaFoldDB" id="F8IJ02"/>
<sequence length="405" mass="42435">MATANPNEGEGARSAEAAGDGQAQPKPHVLQYAITPTRWPGPDPSAMTEWRENVFLQLGTRAADGSSAATEARRSGSEPLSTAVDSEKRPPSDEAEGRAPQQASAGVQEGERAIAAGEVLGSPNPPEEDAATAPAEVQRPRRRRHEAVDPALLLPAAAKEHAQETAKAQEGGDDGDSAGPIENACNNDLEDVPPGALTPTQIVRGDPLRLPDEDRRRKGKRVQATPRRGGMVAMEPETVSVTPAPESSPKSRETAVIVDVEATETTPVQPARKGFRHWRRTRPFTAGLLSMLGGAIVAAGPVSLLHVVAFSQSSVPIGAAVGILIFIMGLLEWVFPFYAMLTGSITVVLALVSLVVASFGGLFVGMLLSLVGGAMAVAWRPVQPKKQKSSKPKAPNLPNTPSASA</sequence>
<feature type="region of interest" description="Disordered" evidence="1">
    <location>
        <begin position="383"/>
        <end position="405"/>
    </location>
</feature>
<dbReference type="KEGG" id="aad:TC41_0175"/>
<feature type="compositionally biased region" description="Basic and acidic residues" evidence="1">
    <location>
        <begin position="206"/>
        <end position="216"/>
    </location>
</feature>
<protein>
    <submittedName>
        <fullName evidence="3">Uncharacterized protein</fullName>
    </submittedName>
</protein>
<dbReference type="RefSeq" id="WP_014463067.1">
    <property type="nucleotide sequence ID" value="NC_017167.1"/>
</dbReference>
<keyword evidence="2" id="KW-1133">Transmembrane helix</keyword>
<dbReference type="PATRIC" id="fig|1048834.4.peg.161"/>
<gene>
    <name evidence="3" type="ordered locus">TC41_0175</name>
</gene>
<dbReference type="HOGENOM" id="CLU_684489_0_0_9"/>
<feature type="transmembrane region" description="Helical" evidence="2">
    <location>
        <begin position="286"/>
        <end position="308"/>
    </location>
</feature>
<organism evidence="3 4">
    <name type="scientific">Alicyclobacillus acidocaldarius (strain Tc-4-1)</name>
    <name type="common">Bacillus acidocaldarius</name>
    <dbReference type="NCBI Taxonomy" id="1048834"/>
    <lineage>
        <taxon>Bacteria</taxon>
        <taxon>Bacillati</taxon>
        <taxon>Bacillota</taxon>
        <taxon>Bacilli</taxon>
        <taxon>Bacillales</taxon>
        <taxon>Alicyclobacillaceae</taxon>
        <taxon>Alicyclobacillus</taxon>
    </lineage>
</organism>
<feature type="compositionally biased region" description="Low complexity" evidence="1">
    <location>
        <begin position="8"/>
        <end position="21"/>
    </location>
</feature>
<dbReference type="STRING" id="1048834.TC41_0175"/>
<evidence type="ECO:0000256" key="2">
    <source>
        <dbReference type="SAM" id="Phobius"/>
    </source>
</evidence>
<keyword evidence="2" id="KW-0472">Membrane</keyword>
<feature type="transmembrane region" description="Helical" evidence="2">
    <location>
        <begin position="314"/>
        <end position="331"/>
    </location>
</feature>
<proteinExistence type="predicted"/>
<evidence type="ECO:0000313" key="3">
    <source>
        <dbReference type="EMBL" id="AEJ42153.1"/>
    </source>
</evidence>
<reference evidence="3 4" key="1">
    <citation type="journal article" date="2011" name="J. Bacteriol.">
        <title>Complete Genome Sequence of Alicyclobacillus acidocaldarius Strain Tc-4-1.</title>
        <authorList>
            <person name="Chen Y."/>
            <person name="He Y."/>
            <person name="Zhang B."/>
            <person name="Yang J."/>
            <person name="Li W."/>
            <person name="Dong Z."/>
            <person name="Hu S."/>
        </authorList>
    </citation>
    <scope>NUCLEOTIDE SEQUENCE [LARGE SCALE GENOMIC DNA]</scope>
    <source>
        <strain evidence="3 4">Tc-4-1</strain>
    </source>
</reference>
<dbReference type="OrthoDB" id="2374834at2"/>
<dbReference type="Proteomes" id="UP000000292">
    <property type="component" value="Chromosome"/>
</dbReference>
<feature type="compositionally biased region" description="Basic and acidic residues" evidence="1">
    <location>
        <begin position="85"/>
        <end position="97"/>
    </location>
</feature>